<accession>A0A1I1R7V3</accession>
<evidence type="ECO:0000256" key="1">
    <source>
        <dbReference type="SAM" id="SignalP"/>
    </source>
</evidence>
<dbReference type="Gene3D" id="3.40.50.1820">
    <property type="entry name" value="alpha/beta hydrolase"/>
    <property type="match status" value="1"/>
</dbReference>
<dbReference type="AlphaFoldDB" id="A0A1I1R7V3"/>
<dbReference type="InterPro" id="IPR036514">
    <property type="entry name" value="SGNH_hydro_sf"/>
</dbReference>
<dbReference type="Gene3D" id="3.40.50.1110">
    <property type="entry name" value="SGNH hydrolase"/>
    <property type="match status" value="1"/>
</dbReference>
<gene>
    <name evidence="4" type="ORF">SAMN05216167_104286</name>
</gene>
<evidence type="ECO:0000313" key="5">
    <source>
        <dbReference type="Proteomes" id="UP000198598"/>
    </source>
</evidence>
<protein>
    <submittedName>
        <fullName evidence="4">Lysophospholipase L1</fullName>
    </submittedName>
</protein>
<dbReference type="GO" id="GO:0008236">
    <property type="term" value="F:serine-type peptidase activity"/>
    <property type="evidence" value="ECO:0007669"/>
    <property type="project" value="InterPro"/>
</dbReference>
<dbReference type="PANTHER" id="PTHR30383">
    <property type="entry name" value="THIOESTERASE 1/PROTEASE 1/LYSOPHOSPHOLIPASE L1"/>
    <property type="match status" value="1"/>
</dbReference>
<evidence type="ECO:0000313" key="4">
    <source>
        <dbReference type="EMBL" id="SFD30389.1"/>
    </source>
</evidence>
<reference evidence="4 5" key="1">
    <citation type="submission" date="2016-10" db="EMBL/GenBank/DDBJ databases">
        <authorList>
            <person name="de Groot N.N."/>
        </authorList>
    </citation>
    <scope>NUCLEOTIDE SEQUENCE [LARGE SCALE GENOMIC DNA]</scope>
    <source>
        <strain evidence="4 5">DSM 26130</strain>
    </source>
</reference>
<dbReference type="InterPro" id="IPR029058">
    <property type="entry name" value="AB_hydrolase_fold"/>
</dbReference>
<feature type="chain" id="PRO_5011452641" evidence="1">
    <location>
        <begin position="23"/>
        <end position="474"/>
    </location>
</feature>
<dbReference type="Proteomes" id="UP000198598">
    <property type="component" value="Unassembled WGS sequence"/>
</dbReference>
<evidence type="ECO:0000259" key="2">
    <source>
        <dbReference type="Pfam" id="PF00326"/>
    </source>
</evidence>
<dbReference type="PANTHER" id="PTHR30383:SF5">
    <property type="entry name" value="SGNH HYDROLASE-TYPE ESTERASE DOMAIN-CONTAINING PROTEIN"/>
    <property type="match status" value="1"/>
</dbReference>
<dbReference type="Pfam" id="PF13472">
    <property type="entry name" value="Lipase_GDSL_2"/>
    <property type="match status" value="1"/>
</dbReference>
<dbReference type="SUPFAM" id="SSF53474">
    <property type="entry name" value="alpha/beta-Hydrolases"/>
    <property type="match status" value="1"/>
</dbReference>
<proteinExistence type="predicted"/>
<dbReference type="SUPFAM" id="SSF52266">
    <property type="entry name" value="SGNH hydrolase"/>
    <property type="match status" value="1"/>
</dbReference>
<feature type="signal peptide" evidence="1">
    <location>
        <begin position="1"/>
        <end position="22"/>
    </location>
</feature>
<keyword evidence="5" id="KW-1185">Reference proteome</keyword>
<feature type="domain" description="Peptidase S9 prolyl oligopeptidase catalytic" evidence="2">
    <location>
        <begin position="321"/>
        <end position="453"/>
    </location>
</feature>
<dbReference type="EMBL" id="FOLQ01000004">
    <property type="protein sequence ID" value="SFD30389.1"/>
    <property type="molecule type" value="Genomic_DNA"/>
</dbReference>
<dbReference type="OrthoDB" id="9796689at2"/>
<name>A0A1I1R7V3_9BACT</name>
<organism evidence="4 5">
    <name type="scientific">Spirosoma endophyticum</name>
    <dbReference type="NCBI Taxonomy" id="662367"/>
    <lineage>
        <taxon>Bacteria</taxon>
        <taxon>Pseudomonadati</taxon>
        <taxon>Bacteroidota</taxon>
        <taxon>Cytophagia</taxon>
        <taxon>Cytophagales</taxon>
        <taxon>Cytophagaceae</taxon>
        <taxon>Spirosoma</taxon>
    </lineage>
</organism>
<dbReference type="InterPro" id="IPR013830">
    <property type="entry name" value="SGNH_hydro"/>
</dbReference>
<evidence type="ECO:0000259" key="3">
    <source>
        <dbReference type="Pfam" id="PF13472"/>
    </source>
</evidence>
<dbReference type="STRING" id="662367.SAMN05216167_104286"/>
<dbReference type="GO" id="GO:0004622">
    <property type="term" value="F:phosphatidylcholine lysophospholipase activity"/>
    <property type="evidence" value="ECO:0007669"/>
    <property type="project" value="TreeGrafter"/>
</dbReference>
<sequence length="474" mass="53186">MKKHYVCLLLVFSFLISPVVYAQKKVRIACVGNSITYGSRLAQREKDSYPAQLQTMLGSGYDILNFGVSGKTVLKHTVNSYMATTAYQDALKSNPDLVFIKLGTNDSRLPYRLQIDTFATDYKTLIHSFRELPTHPRIVLLLPVASFLTDTTKQTEKAISQLILPRIRQVAFEEKCELIDLHSLFINHPDYFPDQLHPNEAGATIIAKRLQEVVVSQEEKGFDFFSKIKEPVTISSFYGYDCADFSMAGRACKVVKPRRPAKGLPWIWRARFWGHEPQTDIALLDRGFHLVYCDVAELFGNTQAIEAWNDFYTFARKAGLAKKVALEGLSRGGVYIYNWALANPKKVACVYADAPVLDLKSWPGGKGQAKGSPADWEIFKKDYGFQSDQEAMAFNRNPIDRVAEIVKGGYPLLHVVGDADDAVPISENTTPFEQKVKELGGQIQVIHKPGIGHHPHSLPDPTPIVEFILKATYQ</sequence>
<feature type="domain" description="SGNH hydrolase-type esterase" evidence="3">
    <location>
        <begin position="30"/>
        <end position="203"/>
    </location>
</feature>
<dbReference type="InterPro" id="IPR051532">
    <property type="entry name" value="Ester_Hydrolysis_Enzymes"/>
</dbReference>
<dbReference type="InterPro" id="IPR001375">
    <property type="entry name" value="Peptidase_S9_cat"/>
</dbReference>
<dbReference type="Pfam" id="PF00326">
    <property type="entry name" value="Peptidase_S9"/>
    <property type="match status" value="1"/>
</dbReference>
<dbReference type="GO" id="GO:0006508">
    <property type="term" value="P:proteolysis"/>
    <property type="evidence" value="ECO:0007669"/>
    <property type="project" value="InterPro"/>
</dbReference>
<dbReference type="RefSeq" id="WP_093826820.1">
    <property type="nucleotide sequence ID" value="NZ_FOLQ01000004.1"/>
</dbReference>
<keyword evidence="1" id="KW-0732">Signal</keyword>